<proteinExistence type="predicted"/>
<dbReference type="RefSeq" id="WP_092639389.1">
    <property type="nucleotide sequence ID" value="NZ_FNID01000012.1"/>
</dbReference>
<dbReference type="EMBL" id="FNID01000012">
    <property type="protein sequence ID" value="SDN13697.1"/>
    <property type="molecule type" value="Genomic_DNA"/>
</dbReference>
<dbReference type="PANTHER" id="PTHR36121:SF1">
    <property type="entry name" value="PROTEIN SXY"/>
    <property type="match status" value="1"/>
</dbReference>
<evidence type="ECO:0000313" key="3">
    <source>
        <dbReference type="Proteomes" id="UP000199182"/>
    </source>
</evidence>
<reference evidence="2 3" key="1">
    <citation type="submission" date="2016-10" db="EMBL/GenBank/DDBJ databases">
        <authorList>
            <person name="de Groot N.N."/>
        </authorList>
    </citation>
    <scope>NUCLEOTIDE SEQUENCE [LARGE SCALE GENOMIC DNA]</scope>
    <source>
        <strain evidence="2 3">CGMCC 1.5012</strain>
    </source>
</reference>
<name>A0A1G9YXR2_9FIRM</name>
<protein>
    <submittedName>
        <fullName evidence="2">DNA transformation protein</fullName>
    </submittedName>
</protein>
<organism evidence="2 3">
    <name type="scientific">Acetanaerobacterium elongatum</name>
    <dbReference type="NCBI Taxonomy" id="258515"/>
    <lineage>
        <taxon>Bacteria</taxon>
        <taxon>Bacillati</taxon>
        <taxon>Bacillota</taxon>
        <taxon>Clostridia</taxon>
        <taxon>Eubacteriales</taxon>
        <taxon>Oscillospiraceae</taxon>
        <taxon>Acetanaerobacterium</taxon>
    </lineage>
</organism>
<dbReference type="AlphaFoldDB" id="A0A1G9YXR2"/>
<accession>A0A1G9YXR2</accession>
<dbReference type="STRING" id="258515.SAMN05192585_11211"/>
<dbReference type="Pfam" id="PF04994">
    <property type="entry name" value="TfoX_C"/>
    <property type="match status" value="1"/>
</dbReference>
<dbReference type="Proteomes" id="UP000199182">
    <property type="component" value="Unassembled WGS sequence"/>
</dbReference>
<dbReference type="OrthoDB" id="9796798at2"/>
<dbReference type="InterPro" id="IPR047525">
    <property type="entry name" value="TfoX-like"/>
</dbReference>
<dbReference type="PANTHER" id="PTHR36121">
    <property type="entry name" value="PROTEIN SXY"/>
    <property type="match status" value="1"/>
</dbReference>
<evidence type="ECO:0000259" key="1">
    <source>
        <dbReference type="Pfam" id="PF04994"/>
    </source>
</evidence>
<keyword evidence="3" id="KW-1185">Reference proteome</keyword>
<dbReference type="InterPro" id="IPR007077">
    <property type="entry name" value="TfoX_C"/>
</dbReference>
<evidence type="ECO:0000313" key="2">
    <source>
        <dbReference type="EMBL" id="SDN13697.1"/>
    </source>
</evidence>
<gene>
    <name evidence="2" type="ORF">SAMN05192585_11211</name>
</gene>
<sequence>MGSLSALPNVGSVLEGLLVQAGITTPEELRAVGAKEAFVRVKLIDPTACIRMLYGIQGAVDGVKDVSLSESTKQELKAFFRSL</sequence>
<feature type="domain" description="TfoX C-terminal" evidence="1">
    <location>
        <begin position="3"/>
        <end position="78"/>
    </location>
</feature>
<dbReference type="Gene3D" id="1.10.150.20">
    <property type="entry name" value="5' to 3' exonuclease, C-terminal subdomain"/>
    <property type="match status" value="1"/>
</dbReference>